<dbReference type="OrthoDB" id="417550at2759"/>
<dbReference type="InterPro" id="IPR013154">
    <property type="entry name" value="ADH-like_N"/>
</dbReference>
<keyword evidence="3 6" id="KW-0862">Zinc</keyword>
<keyword evidence="4" id="KW-0560">Oxidoreductase</keyword>
<keyword evidence="2 6" id="KW-0479">Metal-binding</keyword>
<dbReference type="GO" id="GO:0005829">
    <property type="term" value="C:cytosol"/>
    <property type="evidence" value="ECO:0007669"/>
    <property type="project" value="TreeGrafter"/>
</dbReference>
<dbReference type="EMBL" id="NCKU01004053">
    <property type="protein sequence ID" value="RWS06520.1"/>
    <property type="molecule type" value="Genomic_DNA"/>
</dbReference>
<gene>
    <name evidence="8" type="ORF">B4U79_08131</name>
</gene>
<evidence type="ECO:0000256" key="6">
    <source>
        <dbReference type="RuleBase" id="RU361277"/>
    </source>
</evidence>
<dbReference type="STRING" id="1965070.A0A3S3PE19"/>
<evidence type="ECO:0000256" key="2">
    <source>
        <dbReference type="ARBA" id="ARBA00022723"/>
    </source>
</evidence>
<dbReference type="InterPro" id="IPR011032">
    <property type="entry name" value="GroES-like_sf"/>
</dbReference>
<dbReference type="Proteomes" id="UP000285301">
    <property type="component" value="Unassembled WGS sequence"/>
</dbReference>
<dbReference type="SUPFAM" id="SSF50129">
    <property type="entry name" value="GroES-like"/>
    <property type="match status" value="2"/>
</dbReference>
<dbReference type="Gene3D" id="3.40.50.720">
    <property type="entry name" value="NAD(P)-binding Rossmann-like Domain"/>
    <property type="match status" value="1"/>
</dbReference>
<name>A0A3S3PE19_9ACAR</name>
<evidence type="ECO:0000313" key="9">
    <source>
        <dbReference type="Proteomes" id="UP000285301"/>
    </source>
</evidence>
<dbReference type="AlphaFoldDB" id="A0A3S3PE19"/>
<evidence type="ECO:0000256" key="4">
    <source>
        <dbReference type="ARBA" id="ARBA00023002"/>
    </source>
</evidence>
<evidence type="ECO:0000256" key="1">
    <source>
        <dbReference type="ARBA" id="ARBA00001947"/>
    </source>
</evidence>
<accession>A0A3S3PE19</accession>
<keyword evidence="9" id="KW-1185">Reference proteome</keyword>
<comment type="similarity">
    <text evidence="6">Belongs to the zinc-containing alcohol dehydrogenase family.</text>
</comment>
<dbReference type="InterPro" id="IPR036291">
    <property type="entry name" value="NAD(P)-bd_dom_sf"/>
</dbReference>
<keyword evidence="5" id="KW-0520">NAD</keyword>
<dbReference type="PROSITE" id="PS00059">
    <property type="entry name" value="ADH_ZINC"/>
    <property type="match status" value="1"/>
</dbReference>
<dbReference type="Gene3D" id="3.90.180.10">
    <property type="entry name" value="Medium-chain alcohol dehydrogenases, catalytic domain"/>
    <property type="match status" value="1"/>
</dbReference>
<dbReference type="InterPro" id="IPR002328">
    <property type="entry name" value="ADH_Zn_CS"/>
</dbReference>
<dbReference type="FunFam" id="3.90.180.10:FF:000067">
    <property type="entry name" value="alcohol dehydrogenase 1-like isoform X1"/>
    <property type="match status" value="1"/>
</dbReference>
<evidence type="ECO:0000313" key="8">
    <source>
        <dbReference type="EMBL" id="RWS06520.1"/>
    </source>
</evidence>
<evidence type="ECO:0000256" key="5">
    <source>
        <dbReference type="ARBA" id="ARBA00023027"/>
    </source>
</evidence>
<sequence length="383" mass="41376">MSSDTIGKLIKCRAAICWEPNKPLTIEEIDVEPPKIGEVRIKVIANNICHSDLHVYDGHAVGAGVNLEFPCILGHEATGVVESVGDGVKSIAPGDYVATLFAGQCEECALCENPKTNLCLKRKFDETLMADKTSRFKLNGQIIYKFVGISSLSEYTVISEVQVVKINPKVRMDRACIFSCGFTTGYGSVVNVAKAEAQSTIAVWGMGTVGLAAVYGARKCNAAMIIGVDTNGNKEEIAKKMGCTHFINPLKCREENKTIADAIKQLTNGVGVDYAIECVGQAACVQDAFESIAPWGTTVVVGVCSAEKKLEIHPNEFLSGKKLTGALLGGYKSKECVPHLIQEYVDGKLDIENLFTGSIKLDEVNSAFQWLKQGKVLRTVVLF</sequence>
<dbReference type="FunFam" id="3.40.50.720:FF:000003">
    <property type="entry name" value="S-(hydroxymethyl)glutathione dehydrogenase"/>
    <property type="match status" value="1"/>
</dbReference>
<dbReference type="PANTHER" id="PTHR43880">
    <property type="entry name" value="ALCOHOL DEHYDROGENASE"/>
    <property type="match status" value="1"/>
</dbReference>
<dbReference type="Pfam" id="PF00107">
    <property type="entry name" value="ADH_zinc_N"/>
    <property type="match status" value="1"/>
</dbReference>
<dbReference type="GO" id="GO:0046294">
    <property type="term" value="P:formaldehyde catabolic process"/>
    <property type="evidence" value="ECO:0007669"/>
    <property type="project" value="TreeGrafter"/>
</dbReference>
<organism evidence="8 9">
    <name type="scientific">Dinothrombium tinctorium</name>
    <dbReference type="NCBI Taxonomy" id="1965070"/>
    <lineage>
        <taxon>Eukaryota</taxon>
        <taxon>Metazoa</taxon>
        <taxon>Ecdysozoa</taxon>
        <taxon>Arthropoda</taxon>
        <taxon>Chelicerata</taxon>
        <taxon>Arachnida</taxon>
        <taxon>Acari</taxon>
        <taxon>Acariformes</taxon>
        <taxon>Trombidiformes</taxon>
        <taxon>Prostigmata</taxon>
        <taxon>Anystina</taxon>
        <taxon>Parasitengona</taxon>
        <taxon>Trombidioidea</taxon>
        <taxon>Trombidiidae</taxon>
        <taxon>Dinothrombium</taxon>
    </lineage>
</organism>
<dbReference type="Pfam" id="PF08240">
    <property type="entry name" value="ADH_N"/>
    <property type="match status" value="1"/>
</dbReference>
<reference evidence="8 9" key="1">
    <citation type="journal article" date="2018" name="Gigascience">
        <title>Genomes of trombidid mites reveal novel predicted allergens and laterally-transferred genes associated with secondary metabolism.</title>
        <authorList>
            <person name="Dong X."/>
            <person name="Chaisiri K."/>
            <person name="Xia D."/>
            <person name="Armstrong S.D."/>
            <person name="Fang Y."/>
            <person name="Donnelly M.J."/>
            <person name="Kadowaki T."/>
            <person name="McGarry J.W."/>
            <person name="Darby A.C."/>
            <person name="Makepeace B.L."/>
        </authorList>
    </citation>
    <scope>NUCLEOTIDE SEQUENCE [LARGE SCALE GENOMIC DNA]</scope>
    <source>
        <strain evidence="8">UoL-WK</strain>
    </source>
</reference>
<evidence type="ECO:0000259" key="7">
    <source>
        <dbReference type="SMART" id="SM00829"/>
    </source>
</evidence>
<dbReference type="SMART" id="SM00829">
    <property type="entry name" value="PKS_ER"/>
    <property type="match status" value="1"/>
</dbReference>
<proteinExistence type="inferred from homology"/>
<dbReference type="InterPro" id="IPR020843">
    <property type="entry name" value="ER"/>
</dbReference>
<comment type="cofactor">
    <cofactor evidence="1 6">
        <name>Zn(2+)</name>
        <dbReference type="ChEBI" id="CHEBI:29105"/>
    </cofactor>
</comment>
<feature type="domain" description="Enoyl reductase (ER)" evidence="7">
    <location>
        <begin position="19"/>
        <end position="382"/>
    </location>
</feature>
<dbReference type="GO" id="GO:0008270">
    <property type="term" value="F:zinc ion binding"/>
    <property type="evidence" value="ECO:0007669"/>
    <property type="project" value="InterPro"/>
</dbReference>
<comment type="caution">
    <text evidence="8">The sequence shown here is derived from an EMBL/GenBank/DDBJ whole genome shotgun (WGS) entry which is preliminary data.</text>
</comment>
<evidence type="ECO:0000256" key="3">
    <source>
        <dbReference type="ARBA" id="ARBA00022833"/>
    </source>
</evidence>
<protein>
    <submittedName>
        <fullName evidence="8">Alcohol dehydrogenase class-3-like protein</fullName>
    </submittedName>
</protein>
<dbReference type="InterPro" id="IPR013149">
    <property type="entry name" value="ADH-like_C"/>
</dbReference>
<dbReference type="GO" id="GO:0051903">
    <property type="term" value="F:S-(hydroxymethyl)glutathione dehydrogenase [NAD(P)+] activity"/>
    <property type="evidence" value="ECO:0007669"/>
    <property type="project" value="TreeGrafter"/>
</dbReference>
<dbReference type="PANTHER" id="PTHR43880:SF12">
    <property type="entry name" value="ALCOHOL DEHYDROGENASE CLASS-3"/>
    <property type="match status" value="1"/>
</dbReference>
<dbReference type="SUPFAM" id="SSF51735">
    <property type="entry name" value="NAD(P)-binding Rossmann-fold domains"/>
    <property type="match status" value="1"/>
</dbReference>